<dbReference type="STRING" id="29341.RSJ17_12525"/>
<dbReference type="Pfam" id="PF17774">
    <property type="entry name" value="YlmH_RBD"/>
    <property type="match status" value="1"/>
</dbReference>
<dbReference type="InterPro" id="IPR036986">
    <property type="entry name" value="S4_RNA-bd_sf"/>
</dbReference>
<organism evidence="3 4">
    <name type="scientific">Clostridium argentinense CDC 2741</name>
    <dbReference type="NCBI Taxonomy" id="1418104"/>
    <lineage>
        <taxon>Bacteria</taxon>
        <taxon>Bacillati</taxon>
        <taxon>Bacillota</taxon>
        <taxon>Clostridia</taxon>
        <taxon>Eubacteriales</taxon>
        <taxon>Clostridiaceae</taxon>
        <taxon>Clostridium</taxon>
    </lineage>
</organism>
<dbReference type="InterPro" id="IPR012677">
    <property type="entry name" value="Nucleotide-bd_a/b_plait_sf"/>
</dbReference>
<comment type="caution">
    <text evidence="3">The sequence shown here is derived from an EMBL/GenBank/DDBJ whole genome shotgun (WGS) entry which is preliminary data.</text>
</comment>
<gene>
    <name evidence="3" type="ORF">U732_1544</name>
</gene>
<protein>
    <submittedName>
        <fullName evidence="3">Putative rNA binding protein</fullName>
    </submittedName>
</protein>
<name>A0A0C1U1Q5_9CLOT</name>
<dbReference type="AlphaFoldDB" id="A0A0C1U1Q5"/>
<proteinExistence type="predicted"/>
<dbReference type="GO" id="GO:0003723">
    <property type="term" value="F:RNA binding"/>
    <property type="evidence" value="ECO:0007669"/>
    <property type="project" value="UniProtKB-KW"/>
</dbReference>
<evidence type="ECO:0000313" key="4">
    <source>
        <dbReference type="Proteomes" id="UP000031366"/>
    </source>
</evidence>
<evidence type="ECO:0000313" key="3">
    <source>
        <dbReference type="EMBL" id="KIE46859.1"/>
    </source>
</evidence>
<feature type="domain" description="RNA-binding S4" evidence="2">
    <location>
        <begin position="184"/>
        <end position="241"/>
    </location>
</feature>
<dbReference type="SUPFAM" id="SSF55174">
    <property type="entry name" value="Alpha-L RNA-binding motif"/>
    <property type="match status" value="1"/>
</dbReference>
<dbReference type="InterPro" id="IPR002942">
    <property type="entry name" value="S4_RNA-bd"/>
</dbReference>
<dbReference type="EMBL" id="AYSO01000015">
    <property type="protein sequence ID" value="KIE46859.1"/>
    <property type="molecule type" value="Genomic_DNA"/>
</dbReference>
<dbReference type="PANTHER" id="PTHR13633">
    <property type="entry name" value="MITOCHONDRIAL TRANSCRIPTION RESCUE FACTOR 1"/>
    <property type="match status" value="1"/>
</dbReference>
<keyword evidence="4" id="KW-1185">Reference proteome</keyword>
<dbReference type="Gene3D" id="3.10.290.10">
    <property type="entry name" value="RNA-binding S4 domain"/>
    <property type="match status" value="1"/>
</dbReference>
<dbReference type="Proteomes" id="UP000031366">
    <property type="component" value="Unassembled WGS sequence"/>
</dbReference>
<dbReference type="SMART" id="SM00363">
    <property type="entry name" value="S4"/>
    <property type="match status" value="1"/>
</dbReference>
<evidence type="ECO:0000256" key="1">
    <source>
        <dbReference type="PROSITE-ProRule" id="PRU00182"/>
    </source>
</evidence>
<accession>A0A0C1U1Q5</accession>
<dbReference type="PANTHER" id="PTHR13633:SF3">
    <property type="entry name" value="MITOCHONDRIAL TRANSCRIPTION RESCUE FACTOR 1"/>
    <property type="match status" value="1"/>
</dbReference>
<dbReference type="PROSITE" id="PS50889">
    <property type="entry name" value="S4"/>
    <property type="match status" value="1"/>
</dbReference>
<dbReference type="InterPro" id="IPR040591">
    <property type="entry name" value="RqcP2_RBD"/>
</dbReference>
<dbReference type="CDD" id="cd00165">
    <property type="entry name" value="S4"/>
    <property type="match status" value="1"/>
</dbReference>
<keyword evidence="1" id="KW-0694">RNA-binding</keyword>
<sequence>MDMITKEAFINSFLEYENNSISKLYDQIILSKKINGTIYSKVFTYPDIYKKLKNMENNLQIKVYCNGVFKEFDRAMLAFDCYEEPHYYPIDLLKICNRSKFKNLQHKDYLGAMMSLGIKRELLGDLILDEECCYVPVYNEITDFIILNLTNINTCSCEVIIVDEPLKNAPKIKFEERTIVVTSLRLDNIISSLCNVSRSKALELIESNKVLLNHIGILKKDKLLCSGDILTIRGYGKFKICDFISKTQSQRLRISIKKYN</sequence>
<dbReference type="Gene3D" id="3.30.70.330">
    <property type="match status" value="1"/>
</dbReference>
<evidence type="ECO:0000259" key="2">
    <source>
        <dbReference type="SMART" id="SM00363"/>
    </source>
</evidence>
<reference evidence="3 4" key="1">
    <citation type="journal article" date="2015" name="Infect. Genet. Evol.">
        <title>Genomic sequences of six botulinum neurotoxin-producing strains representing three clostridial species illustrate the mobility and diversity of botulinum neurotoxin genes.</title>
        <authorList>
            <person name="Smith T.J."/>
            <person name="Hill K.K."/>
            <person name="Xie G."/>
            <person name="Foley B.T."/>
            <person name="Williamson C.H."/>
            <person name="Foster J.T."/>
            <person name="Johnson S.L."/>
            <person name="Chertkov O."/>
            <person name="Teshima H."/>
            <person name="Gibbons H.S."/>
            <person name="Johnsky L.A."/>
            <person name="Karavis M.A."/>
            <person name="Smith L.A."/>
        </authorList>
    </citation>
    <scope>NUCLEOTIDE SEQUENCE [LARGE SCALE GENOMIC DNA]</scope>
    <source>
        <strain evidence="3 4">CDC 2741</strain>
    </source>
</reference>